<reference evidence="11" key="2">
    <citation type="journal article" date="2023" name="IMA Fungus">
        <title>Comparative genomic study of the Penicillium genus elucidates a diverse pangenome and 15 lateral gene transfer events.</title>
        <authorList>
            <person name="Petersen C."/>
            <person name="Sorensen T."/>
            <person name="Nielsen M.R."/>
            <person name="Sondergaard T.E."/>
            <person name="Sorensen J.L."/>
            <person name="Fitzpatrick D.A."/>
            <person name="Frisvad J.C."/>
            <person name="Nielsen K.L."/>
        </authorList>
    </citation>
    <scope>NUCLEOTIDE SEQUENCE</scope>
    <source>
        <strain evidence="11">IBT 19713</strain>
    </source>
</reference>
<protein>
    <recommendedName>
        <fullName evidence="3 8">Mediator of RNA polymerase II transcription subunit 4</fullName>
    </recommendedName>
    <alternativeName>
        <fullName evidence="7 8">Mediator complex subunit 4</fullName>
    </alternativeName>
</protein>
<dbReference type="InterPro" id="IPR019258">
    <property type="entry name" value="Mediator_Med4"/>
</dbReference>
<keyword evidence="4 8" id="KW-0805">Transcription regulation</keyword>
<accession>A0A9W9NIB5</accession>
<dbReference type="EMBL" id="JAPQKS010000007">
    <property type="protein sequence ID" value="KAJ5220527.1"/>
    <property type="molecule type" value="Genomic_DNA"/>
</dbReference>
<keyword evidence="5 8" id="KW-0804">Transcription</keyword>
<dbReference type="PANTHER" id="PTHR13208:SF2">
    <property type="entry name" value="MEDIATOR OF RNA POLYMERASE II TRANSCRIPTION SUBUNIT 4"/>
    <property type="match status" value="1"/>
</dbReference>
<feature type="compositionally biased region" description="Low complexity" evidence="10">
    <location>
        <begin position="265"/>
        <end position="274"/>
    </location>
</feature>
<dbReference type="GO" id="GO:0006357">
    <property type="term" value="P:regulation of transcription by RNA polymerase II"/>
    <property type="evidence" value="ECO:0007669"/>
    <property type="project" value="InterPro"/>
</dbReference>
<dbReference type="AlphaFoldDB" id="A0A9W9NIB5"/>
<dbReference type="Pfam" id="PF10018">
    <property type="entry name" value="Med4"/>
    <property type="match status" value="1"/>
</dbReference>
<dbReference type="GO" id="GO:0016592">
    <property type="term" value="C:mediator complex"/>
    <property type="evidence" value="ECO:0007669"/>
    <property type="project" value="InterPro"/>
</dbReference>
<evidence type="ECO:0000256" key="7">
    <source>
        <dbReference type="ARBA" id="ARBA00031257"/>
    </source>
</evidence>
<dbReference type="GO" id="GO:0003712">
    <property type="term" value="F:transcription coregulator activity"/>
    <property type="evidence" value="ECO:0007669"/>
    <property type="project" value="InterPro"/>
</dbReference>
<dbReference type="Proteomes" id="UP001150941">
    <property type="component" value="Unassembled WGS sequence"/>
</dbReference>
<dbReference type="GO" id="GO:0070847">
    <property type="term" value="C:core mediator complex"/>
    <property type="evidence" value="ECO:0007669"/>
    <property type="project" value="TreeGrafter"/>
</dbReference>
<evidence type="ECO:0000256" key="1">
    <source>
        <dbReference type="ARBA" id="ARBA00004123"/>
    </source>
</evidence>
<dbReference type="OrthoDB" id="1929813at2759"/>
<sequence>MNAAFQSSLSNVESKLNALLTTITTAPAAAGAPAAAAALLEVDDTLSTSIDTLRLHQENHATILRLRAEAERLERRVKDIVKSIEEFDKGIQSAYGDDSDSDRDSIEEGTSNAGIKPRKEIDYRLLLDFARRISKYNHEAAADAANGIAAQKSQETAVPDLNGEANNGAEPVATVTKSATQWLDDSANSTREVYMLPYPMEDRIRMGLMGQVQLAAGQDLDKEVDRLIREAEGLGAAEPVAPAPAADARQEQSANAAAQAGSDIARAPAPRASAPRPPPKATLDLDLYDPDDDDM</sequence>
<feature type="region of interest" description="Disordered" evidence="10">
    <location>
        <begin position="234"/>
        <end position="295"/>
    </location>
</feature>
<dbReference type="PANTHER" id="PTHR13208">
    <property type="entry name" value="MEDIATOR OF RNA POLYMERASE II TRANSCRIPTION SUBUNIT 4"/>
    <property type="match status" value="1"/>
</dbReference>
<evidence type="ECO:0000256" key="10">
    <source>
        <dbReference type="SAM" id="MobiDB-lite"/>
    </source>
</evidence>
<reference evidence="11" key="1">
    <citation type="submission" date="2022-11" db="EMBL/GenBank/DDBJ databases">
        <authorList>
            <person name="Petersen C."/>
        </authorList>
    </citation>
    <scope>NUCLEOTIDE SEQUENCE</scope>
    <source>
        <strain evidence="11">IBT 19713</strain>
    </source>
</reference>
<feature type="coiled-coil region" evidence="9">
    <location>
        <begin position="56"/>
        <end position="83"/>
    </location>
</feature>
<evidence type="ECO:0000313" key="12">
    <source>
        <dbReference type="Proteomes" id="UP001150941"/>
    </source>
</evidence>
<evidence type="ECO:0000256" key="2">
    <source>
        <dbReference type="ARBA" id="ARBA00009626"/>
    </source>
</evidence>
<evidence type="ECO:0000313" key="11">
    <source>
        <dbReference type="EMBL" id="KAJ5220527.1"/>
    </source>
</evidence>
<comment type="caution">
    <text evidence="11">The sequence shown here is derived from an EMBL/GenBank/DDBJ whole genome shotgun (WGS) entry which is preliminary data.</text>
</comment>
<evidence type="ECO:0000256" key="6">
    <source>
        <dbReference type="ARBA" id="ARBA00023242"/>
    </source>
</evidence>
<evidence type="ECO:0000256" key="3">
    <source>
        <dbReference type="ARBA" id="ARBA00020629"/>
    </source>
</evidence>
<keyword evidence="6 8" id="KW-0539">Nucleus</keyword>
<comment type="subunit">
    <text evidence="8">Component of the Mediator complex.</text>
</comment>
<comment type="function">
    <text evidence="8">Component of the Mediator complex, a coactivator involved in the regulated transcription of nearly all RNA polymerase II-dependent genes. Mediator functions as a bridge to convey information from gene-specific regulatory proteins to the basal RNA polymerase II transcription machinery. Mediator is recruited to promoters by direct interactions with regulatory proteins and serves as a scaffold for the assembly of a functional preinitiation complex with RNA polymerase II and the general transcription factors.</text>
</comment>
<evidence type="ECO:0000256" key="8">
    <source>
        <dbReference type="RuleBase" id="RU364141"/>
    </source>
</evidence>
<keyword evidence="12" id="KW-1185">Reference proteome</keyword>
<evidence type="ECO:0000256" key="5">
    <source>
        <dbReference type="ARBA" id="ARBA00023163"/>
    </source>
</evidence>
<comment type="subcellular location">
    <subcellularLocation>
        <location evidence="1 8">Nucleus</location>
    </subcellularLocation>
</comment>
<feature type="compositionally biased region" description="Acidic residues" evidence="10">
    <location>
        <begin position="286"/>
        <end position="295"/>
    </location>
</feature>
<keyword evidence="8" id="KW-0010">Activator</keyword>
<evidence type="ECO:0000256" key="4">
    <source>
        <dbReference type="ARBA" id="ARBA00023015"/>
    </source>
</evidence>
<feature type="region of interest" description="Disordered" evidence="10">
    <location>
        <begin position="92"/>
        <end position="113"/>
    </location>
</feature>
<keyword evidence="9" id="KW-0175">Coiled coil</keyword>
<proteinExistence type="inferred from homology"/>
<feature type="compositionally biased region" description="Low complexity" evidence="10">
    <location>
        <begin position="234"/>
        <end position="247"/>
    </location>
</feature>
<feature type="compositionally biased region" description="Acidic residues" evidence="10">
    <location>
        <begin position="97"/>
        <end position="107"/>
    </location>
</feature>
<comment type="similarity">
    <text evidence="2 8">Belongs to the Mediator complex subunit 4 family.</text>
</comment>
<organism evidence="11 12">
    <name type="scientific">Penicillium chermesinum</name>
    <dbReference type="NCBI Taxonomy" id="63820"/>
    <lineage>
        <taxon>Eukaryota</taxon>
        <taxon>Fungi</taxon>
        <taxon>Dikarya</taxon>
        <taxon>Ascomycota</taxon>
        <taxon>Pezizomycotina</taxon>
        <taxon>Eurotiomycetes</taxon>
        <taxon>Eurotiomycetidae</taxon>
        <taxon>Eurotiales</taxon>
        <taxon>Aspergillaceae</taxon>
        <taxon>Penicillium</taxon>
    </lineage>
</organism>
<name>A0A9W9NIB5_9EURO</name>
<evidence type="ECO:0000256" key="9">
    <source>
        <dbReference type="SAM" id="Coils"/>
    </source>
</evidence>
<gene>
    <name evidence="8" type="primary">MED4</name>
    <name evidence="11" type="ORF">N7468_009731</name>
</gene>